<feature type="non-terminal residue" evidence="1">
    <location>
        <position position="1"/>
    </location>
</feature>
<dbReference type="EMBL" id="LBMM01016261">
    <property type="protein sequence ID" value="KMQ84487.1"/>
    <property type="molecule type" value="Genomic_DNA"/>
</dbReference>
<dbReference type="Proteomes" id="UP000036403">
    <property type="component" value="Unassembled WGS sequence"/>
</dbReference>
<name>A0A0J7K2E4_LASNI</name>
<proteinExistence type="predicted"/>
<sequence length="33" mass="4217">KLTQMEFLKAEESRKISKEEEKERRFKRFKEKE</sequence>
<evidence type="ECO:0000313" key="2">
    <source>
        <dbReference type="Proteomes" id="UP000036403"/>
    </source>
</evidence>
<comment type="caution">
    <text evidence="1">The sequence shown here is derived from an EMBL/GenBank/DDBJ whole genome shotgun (WGS) entry which is preliminary data.</text>
</comment>
<evidence type="ECO:0000313" key="1">
    <source>
        <dbReference type="EMBL" id="KMQ84487.1"/>
    </source>
</evidence>
<reference evidence="1 2" key="1">
    <citation type="submission" date="2015-04" db="EMBL/GenBank/DDBJ databases">
        <title>Lasius niger genome sequencing.</title>
        <authorList>
            <person name="Konorov E.A."/>
            <person name="Nikitin M.A."/>
            <person name="Kirill M.V."/>
            <person name="Chang P."/>
        </authorList>
    </citation>
    <scope>NUCLEOTIDE SEQUENCE [LARGE SCALE GENOMIC DNA]</scope>
    <source>
        <tissue evidence="1">Whole</tissue>
    </source>
</reference>
<keyword evidence="2" id="KW-1185">Reference proteome</keyword>
<accession>A0A0J7K2E4</accession>
<protein>
    <submittedName>
        <fullName evidence="1">Uncharacterized protein</fullName>
    </submittedName>
</protein>
<organism evidence="1 2">
    <name type="scientific">Lasius niger</name>
    <name type="common">Black garden ant</name>
    <dbReference type="NCBI Taxonomy" id="67767"/>
    <lineage>
        <taxon>Eukaryota</taxon>
        <taxon>Metazoa</taxon>
        <taxon>Ecdysozoa</taxon>
        <taxon>Arthropoda</taxon>
        <taxon>Hexapoda</taxon>
        <taxon>Insecta</taxon>
        <taxon>Pterygota</taxon>
        <taxon>Neoptera</taxon>
        <taxon>Endopterygota</taxon>
        <taxon>Hymenoptera</taxon>
        <taxon>Apocrita</taxon>
        <taxon>Aculeata</taxon>
        <taxon>Formicoidea</taxon>
        <taxon>Formicidae</taxon>
        <taxon>Formicinae</taxon>
        <taxon>Lasius</taxon>
        <taxon>Lasius</taxon>
    </lineage>
</organism>
<dbReference type="PaxDb" id="67767-A0A0J7K2E4"/>
<gene>
    <name evidence="1" type="ORF">RF55_17660</name>
</gene>
<dbReference type="AlphaFoldDB" id="A0A0J7K2E4"/>